<reference evidence="2 3" key="1">
    <citation type="submission" date="2017-05" db="EMBL/GenBank/DDBJ databases">
        <authorList>
            <person name="Varghese N."/>
            <person name="Submissions S."/>
        </authorList>
    </citation>
    <scope>NUCLEOTIDE SEQUENCE [LARGE SCALE GENOMIC DNA]</scope>
    <source>
        <strain evidence="2 3">DSM 21194</strain>
    </source>
</reference>
<organism evidence="2 3">
    <name type="scientific">Fodinibius sediminis</name>
    <dbReference type="NCBI Taxonomy" id="1214077"/>
    <lineage>
        <taxon>Bacteria</taxon>
        <taxon>Pseudomonadati</taxon>
        <taxon>Balneolota</taxon>
        <taxon>Balneolia</taxon>
        <taxon>Balneolales</taxon>
        <taxon>Balneolaceae</taxon>
        <taxon>Fodinibius</taxon>
    </lineage>
</organism>
<evidence type="ECO:0000256" key="1">
    <source>
        <dbReference type="SAM" id="Phobius"/>
    </source>
</evidence>
<keyword evidence="3" id="KW-1185">Reference proteome</keyword>
<name>A0A521EK78_9BACT</name>
<dbReference type="AlphaFoldDB" id="A0A521EK78"/>
<gene>
    <name evidence="2" type="ORF">SAMN06265218_1177</name>
</gene>
<evidence type="ECO:0000313" key="3">
    <source>
        <dbReference type="Proteomes" id="UP000317593"/>
    </source>
</evidence>
<dbReference type="EMBL" id="FXTH01000017">
    <property type="protein sequence ID" value="SMO84315.1"/>
    <property type="molecule type" value="Genomic_DNA"/>
</dbReference>
<sequence>MQIKRPNDDWRITGARIFVKLATNERRGLKPREAENWRGVSALMRWIYGGSCVKMYYTMLAICCFFVCRFIVKCYCTTTKGFSFYEFKNSPVIYIFK</sequence>
<proteinExistence type="predicted"/>
<keyword evidence="1" id="KW-0812">Transmembrane</keyword>
<keyword evidence="1" id="KW-0472">Membrane</keyword>
<feature type="transmembrane region" description="Helical" evidence="1">
    <location>
        <begin position="55"/>
        <end position="72"/>
    </location>
</feature>
<dbReference type="Proteomes" id="UP000317593">
    <property type="component" value="Unassembled WGS sequence"/>
</dbReference>
<keyword evidence="1" id="KW-1133">Transmembrane helix</keyword>
<protein>
    <submittedName>
        <fullName evidence="2">Uncharacterized protein</fullName>
    </submittedName>
</protein>
<accession>A0A521EK78</accession>
<evidence type="ECO:0000313" key="2">
    <source>
        <dbReference type="EMBL" id="SMO84315.1"/>
    </source>
</evidence>